<keyword evidence="6" id="KW-1003">Cell membrane</keyword>
<feature type="transmembrane region" description="Helical" evidence="15">
    <location>
        <begin position="20"/>
        <end position="38"/>
    </location>
</feature>
<evidence type="ECO:0000256" key="14">
    <source>
        <dbReference type="ARBA" id="ARBA00048390"/>
    </source>
</evidence>
<comment type="catalytic activity">
    <reaction evidence="14">
        <text>protoporphyrinogen IX + 3 A = protoporphyrin IX + 3 AH2</text>
        <dbReference type="Rhea" id="RHEA:62000"/>
        <dbReference type="ChEBI" id="CHEBI:13193"/>
        <dbReference type="ChEBI" id="CHEBI:17499"/>
        <dbReference type="ChEBI" id="CHEBI:57306"/>
        <dbReference type="ChEBI" id="CHEBI:57307"/>
    </reaction>
</comment>
<evidence type="ECO:0000256" key="1">
    <source>
        <dbReference type="ARBA" id="ARBA00001970"/>
    </source>
</evidence>
<keyword evidence="7" id="KW-0349">Heme</keyword>
<dbReference type="EMBL" id="FNPF01000006">
    <property type="protein sequence ID" value="SDY34058.1"/>
    <property type="molecule type" value="Genomic_DNA"/>
</dbReference>
<keyword evidence="8 15" id="KW-0812">Transmembrane</keyword>
<proteinExistence type="inferred from homology"/>
<sequence>MIVWLQTIAEVLIPFFKAAHIAALFVWCGGILAMPLMLARHDASNSRNDYLRIRRATHLTYTIVVTPAAVVAVVAGTWLIFFREALVPWLYAKLFFVALLVFAHAWIGHILVAVAENKGRDGPPAPYLPMLVVLLPMIAILLLVLGKPDLSWIEFPTWLTEPRQGQLPFAVPKR</sequence>
<reference evidence="16 17" key="1">
    <citation type="submission" date="2016-10" db="EMBL/GenBank/DDBJ databases">
        <authorList>
            <person name="de Groot N.N."/>
        </authorList>
    </citation>
    <scope>NUCLEOTIDE SEQUENCE [LARGE SCALE GENOMIC DNA]</scope>
    <source>
        <strain evidence="16 17">DSM 26880</strain>
    </source>
</reference>
<evidence type="ECO:0000256" key="3">
    <source>
        <dbReference type="ARBA" id="ARBA00005073"/>
    </source>
</evidence>
<comment type="similarity">
    <text evidence="4">Belongs to the HemJ family.</text>
</comment>
<evidence type="ECO:0000256" key="2">
    <source>
        <dbReference type="ARBA" id="ARBA00004651"/>
    </source>
</evidence>
<keyword evidence="10 15" id="KW-1133">Transmembrane helix</keyword>
<evidence type="ECO:0000256" key="10">
    <source>
        <dbReference type="ARBA" id="ARBA00022989"/>
    </source>
</evidence>
<dbReference type="Pfam" id="PF03653">
    <property type="entry name" value="UPF0093"/>
    <property type="match status" value="1"/>
</dbReference>
<protein>
    <recommendedName>
        <fullName evidence="5">Protoporphyrinogen IX oxidase</fullName>
    </recommendedName>
</protein>
<comment type="subcellular location">
    <subcellularLocation>
        <location evidence="2">Cell membrane</location>
        <topology evidence="2">Multi-pass membrane protein</topology>
    </subcellularLocation>
</comment>
<keyword evidence="17" id="KW-1185">Reference proteome</keyword>
<dbReference type="Proteomes" id="UP000199286">
    <property type="component" value="Unassembled WGS sequence"/>
</dbReference>
<name>A0A1H3J3Q3_9RHOB</name>
<accession>A0A1H3J3Q3</accession>
<evidence type="ECO:0000256" key="7">
    <source>
        <dbReference type="ARBA" id="ARBA00022617"/>
    </source>
</evidence>
<dbReference type="PANTHER" id="PTHR40255:SF1">
    <property type="entry name" value="PROTOPORPHYRINOGEN IX OXIDASE"/>
    <property type="match status" value="1"/>
</dbReference>
<feature type="transmembrane region" description="Helical" evidence="15">
    <location>
        <begin position="127"/>
        <end position="146"/>
    </location>
</feature>
<feature type="transmembrane region" description="Helical" evidence="15">
    <location>
        <begin position="94"/>
        <end position="115"/>
    </location>
</feature>
<feature type="transmembrane region" description="Helical" evidence="15">
    <location>
        <begin position="59"/>
        <end position="82"/>
    </location>
</feature>
<evidence type="ECO:0000256" key="8">
    <source>
        <dbReference type="ARBA" id="ARBA00022692"/>
    </source>
</evidence>
<dbReference type="AlphaFoldDB" id="A0A1H3J3Q3"/>
<evidence type="ECO:0000256" key="5">
    <source>
        <dbReference type="ARBA" id="ARBA00017504"/>
    </source>
</evidence>
<dbReference type="STRING" id="321339.SAMN05444340_10615"/>
<comment type="cofactor">
    <cofactor evidence="1">
        <name>heme b</name>
        <dbReference type="ChEBI" id="CHEBI:60344"/>
    </cofactor>
</comment>
<dbReference type="InterPro" id="IPR005265">
    <property type="entry name" value="HemJ-like"/>
</dbReference>
<dbReference type="UniPathway" id="UPA00251">
    <property type="reaction ID" value="UER00324"/>
</dbReference>
<dbReference type="PANTHER" id="PTHR40255">
    <property type="entry name" value="UPF0093 MEMBRANE PROTEIN SLR1790"/>
    <property type="match status" value="1"/>
</dbReference>
<keyword evidence="11" id="KW-0560">Oxidoreductase</keyword>
<gene>
    <name evidence="16" type="ORF">SAMN05444340_10615</name>
</gene>
<evidence type="ECO:0000256" key="9">
    <source>
        <dbReference type="ARBA" id="ARBA00022723"/>
    </source>
</evidence>
<comment type="pathway">
    <text evidence="3">Porphyrin-containing compound metabolism; protoporphyrin-IX biosynthesis; protoporphyrin-IX from protoporphyrinogen-IX: step 1/1.</text>
</comment>
<dbReference type="GO" id="GO:0046872">
    <property type="term" value="F:metal ion binding"/>
    <property type="evidence" value="ECO:0007669"/>
    <property type="project" value="UniProtKB-KW"/>
</dbReference>
<dbReference type="RefSeq" id="WP_245710828.1">
    <property type="nucleotide sequence ID" value="NZ_FNPF01000006.1"/>
</dbReference>
<keyword evidence="9" id="KW-0479">Metal-binding</keyword>
<evidence type="ECO:0000256" key="4">
    <source>
        <dbReference type="ARBA" id="ARBA00006501"/>
    </source>
</evidence>
<evidence type="ECO:0000256" key="12">
    <source>
        <dbReference type="ARBA" id="ARBA00023004"/>
    </source>
</evidence>
<evidence type="ECO:0000256" key="13">
    <source>
        <dbReference type="ARBA" id="ARBA00023136"/>
    </source>
</evidence>
<evidence type="ECO:0000313" key="17">
    <source>
        <dbReference type="Proteomes" id="UP000199286"/>
    </source>
</evidence>
<keyword evidence="12" id="KW-0408">Iron</keyword>
<evidence type="ECO:0000256" key="15">
    <source>
        <dbReference type="SAM" id="Phobius"/>
    </source>
</evidence>
<organism evidence="16 17">
    <name type="scientific">Citreimonas salinaria</name>
    <dbReference type="NCBI Taxonomy" id="321339"/>
    <lineage>
        <taxon>Bacteria</taxon>
        <taxon>Pseudomonadati</taxon>
        <taxon>Pseudomonadota</taxon>
        <taxon>Alphaproteobacteria</taxon>
        <taxon>Rhodobacterales</taxon>
        <taxon>Roseobacteraceae</taxon>
        <taxon>Citreimonas</taxon>
    </lineage>
</organism>
<keyword evidence="13 15" id="KW-0472">Membrane</keyword>
<evidence type="ECO:0000313" key="16">
    <source>
        <dbReference type="EMBL" id="SDY34058.1"/>
    </source>
</evidence>
<evidence type="ECO:0000256" key="6">
    <source>
        <dbReference type="ARBA" id="ARBA00022475"/>
    </source>
</evidence>
<evidence type="ECO:0000256" key="11">
    <source>
        <dbReference type="ARBA" id="ARBA00023002"/>
    </source>
</evidence>
<dbReference type="GO" id="GO:0016491">
    <property type="term" value="F:oxidoreductase activity"/>
    <property type="evidence" value="ECO:0007669"/>
    <property type="project" value="UniProtKB-KW"/>
</dbReference>
<dbReference type="GO" id="GO:0006782">
    <property type="term" value="P:protoporphyrinogen IX biosynthetic process"/>
    <property type="evidence" value="ECO:0007669"/>
    <property type="project" value="UniProtKB-UniPathway"/>
</dbReference>
<dbReference type="GO" id="GO:0005886">
    <property type="term" value="C:plasma membrane"/>
    <property type="evidence" value="ECO:0007669"/>
    <property type="project" value="UniProtKB-SubCell"/>
</dbReference>